<evidence type="ECO:0008006" key="3">
    <source>
        <dbReference type="Google" id="ProtNLM"/>
    </source>
</evidence>
<accession>A0A1Y1QBA8</accession>
<organism evidence="1 2">
    <name type="scientific">Thiothrix lacustris</name>
    <dbReference type="NCBI Taxonomy" id="525917"/>
    <lineage>
        <taxon>Bacteria</taxon>
        <taxon>Pseudomonadati</taxon>
        <taxon>Pseudomonadota</taxon>
        <taxon>Gammaproteobacteria</taxon>
        <taxon>Thiotrichales</taxon>
        <taxon>Thiotrichaceae</taxon>
        <taxon>Thiothrix</taxon>
    </lineage>
</organism>
<dbReference type="EMBL" id="MTEJ01000534">
    <property type="protein sequence ID" value="OQX01897.1"/>
    <property type="molecule type" value="Genomic_DNA"/>
</dbReference>
<dbReference type="Proteomes" id="UP000192491">
    <property type="component" value="Unassembled WGS sequence"/>
</dbReference>
<protein>
    <recommendedName>
        <fullName evidence="3">Sel1 repeat family protein</fullName>
    </recommendedName>
</protein>
<comment type="caution">
    <text evidence="1">The sequence shown here is derived from an EMBL/GenBank/DDBJ whole genome shotgun (WGS) entry which is preliminary data.</text>
</comment>
<evidence type="ECO:0000313" key="2">
    <source>
        <dbReference type="Proteomes" id="UP000192491"/>
    </source>
</evidence>
<gene>
    <name evidence="1" type="ORF">BWK73_44545</name>
</gene>
<sequence>MLEFKAGVLNNGDAALKASEFYREINEHDSEVYWLYKATRLGNLEAKKRLHKCLKNQRKIV</sequence>
<name>A0A1Y1QBA8_9GAMM</name>
<evidence type="ECO:0000313" key="1">
    <source>
        <dbReference type="EMBL" id="OQX01897.1"/>
    </source>
</evidence>
<proteinExistence type="predicted"/>
<reference evidence="1 2" key="1">
    <citation type="submission" date="2017-01" db="EMBL/GenBank/DDBJ databases">
        <title>Novel large sulfur bacteria in the metagenomes of groundwater-fed chemosynthetic microbial mats in the Lake Huron basin.</title>
        <authorList>
            <person name="Sharrar A.M."/>
            <person name="Flood B.E."/>
            <person name="Bailey J.V."/>
            <person name="Jones D.S."/>
            <person name="Biddanda B."/>
            <person name="Ruberg S.A."/>
            <person name="Marcus D.N."/>
            <person name="Dick G.J."/>
        </authorList>
    </citation>
    <scope>NUCLEOTIDE SEQUENCE [LARGE SCALE GENOMIC DNA]</scope>
    <source>
        <strain evidence="1">A8</strain>
    </source>
</reference>
<dbReference type="AlphaFoldDB" id="A0A1Y1QBA8"/>